<dbReference type="AlphaFoldDB" id="A0A1G9FYY4"/>
<dbReference type="PANTHER" id="PTHR10605:SF56">
    <property type="entry name" value="BIFUNCTIONAL HEPARAN SULFATE N-DEACETYLASE_N-SULFOTRANSFERASE"/>
    <property type="match status" value="1"/>
</dbReference>
<dbReference type="OrthoDB" id="981508at2"/>
<protein>
    <recommendedName>
        <fullName evidence="4">Sulfotransferase family protein</fullName>
    </recommendedName>
</protein>
<dbReference type="PANTHER" id="PTHR10605">
    <property type="entry name" value="HEPARAN SULFATE SULFOTRANSFERASE"/>
    <property type="match status" value="1"/>
</dbReference>
<keyword evidence="3" id="KW-1185">Reference proteome</keyword>
<accession>A0A1G9FYY4</accession>
<proteinExistence type="predicted"/>
<evidence type="ECO:0008006" key="4">
    <source>
        <dbReference type="Google" id="ProtNLM"/>
    </source>
</evidence>
<dbReference type="GO" id="GO:0008146">
    <property type="term" value="F:sulfotransferase activity"/>
    <property type="evidence" value="ECO:0007669"/>
    <property type="project" value="InterPro"/>
</dbReference>
<gene>
    <name evidence="2" type="ORF">SAMN04488026_106019</name>
</gene>
<dbReference type="Gene3D" id="3.40.50.300">
    <property type="entry name" value="P-loop containing nucleotide triphosphate hydrolases"/>
    <property type="match status" value="1"/>
</dbReference>
<sequence>MHFPDFFIVGAAKAGTTSLTSQLKACPSVFMTTPKEPEFFARDDRFALGPEWYAARYAKAKPGQITGESSTIHSLAPYFPQAAQRIA</sequence>
<evidence type="ECO:0000256" key="1">
    <source>
        <dbReference type="ARBA" id="ARBA00022679"/>
    </source>
</evidence>
<dbReference type="STRING" id="571298.SAMN04488026_106019"/>
<dbReference type="Proteomes" id="UP000199382">
    <property type="component" value="Unassembled WGS sequence"/>
</dbReference>
<dbReference type="RefSeq" id="WP_093161916.1">
    <property type="nucleotide sequence ID" value="NZ_FNEK01000060.1"/>
</dbReference>
<name>A0A1G9FYY4_9RHOB</name>
<dbReference type="SUPFAM" id="SSF52540">
    <property type="entry name" value="P-loop containing nucleoside triphosphate hydrolases"/>
    <property type="match status" value="1"/>
</dbReference>
<dbReference type="EMBL" id="FNEK01000060">
    <property type="protein sequence ID" value="SDK93588.1"/>
    <property type="molecule type" value="Genomic_DNA"/>
</dbReference>
<evidence type="ECO:0000313" key="3">
    <source>
        <dbReference type="Proteomes" id="UP000199382"/>
    </source>
</evidence>
<organism evidence="2 3">
    <name type="scientific">Aliiruegeria lutimaris</name>
    <dbReference type="NCBI Taxonomy" id="571298"/>
    <lineage>
        <taxon>Bacteria</taxon>
        <taxon>Pseudomonadati</taxon>
        <taxon>Pseudomonadota</taxon>
        <taxon>Alphaproteobacteria</taxon>
        <taxon>Rhodobacterales</taxon>
        <taxon>Roseobacteraceae</taxon>
        <taxon>Aliiruegeria</taxon>
    </lineage>
</organism>
<dbReference type="InterPro" id="IPR037359">
    <property type="entry name" value="NST/OST"/>
</dbReference>
<dbReference type="InterPro" id="IPR027417">
    <property type="entry name" value="P-loop_NTPase"/>
</dbReference>
<reference evidence="2 3" key="1">
    <citation type="submission" date="2016-10" db="EMBL/GenBank/DDBJ databases">
        <authorList>
            <person name="de Groot N.N."/>
        </authorList>
    </citation>
    <scope>NUCLEOTIDE SEQUENCE [LARGE SCALE GENOMIC DNA]</scope>
    <source>
        <strain evidence="2 3">DSM 25294</strain>
    </source>
</reference>
<keyword evidence="1" id="KW-0808">Transferase</keyword>
<evidence type="ECO:0000313" key="2">
    <source>
        <dbReference type="EMBL" id="SDK93588.1"/>
    </source>
</evidence>